<feature type="domain" description="Fibronectin type-III" evidence="2">
    <location>
        <begin position="1"/>
        <end position="34"/>
    </location>
</feature>
<keyword evidence="4" id="KW-1185">Reference proteome</keyword>
<dbReference type="InterPro" id="IPR013783">
    <property type="entry name" value="Ig-like_fold"/>
</dbReference>
<dbReference type="GeneID" id="20234633"/>
<dbReference type="InterPro" id="IPR003961">
    <property type="entry name" value="FN3_dom"/>
</dbReference>
<dbReference type="PANTHER" id="PTHR13817">
    <property type="entry name" value="TITIN"/>
    <property type="match status" value="1"/>
</dbReference>
<dbReference type="KEGG" id="lgi:LOTGIDRAFT_142929"/>
<evidence type="ECO:0000256" key="1">
    <source>
        <dbReference type="ARBA" id="ARBA00022737"/>
    </source>
</evidence>
<dbReference type="SUPFAM" id="SSF49265">
    <property type="entry name" value="Fibronectin type III"/>
    <property type="match status" value="2"/>
</dbReference>
<gene>
    <name evidence="3" type="ORF">LOTGIDRAFT_142929</name>
</gene>
<dbReference type="InterPro" id="IPR036116">
    <property type="entry name" value="FN3_sf"/>
</dbReference>
<reference evidence="3 4" key="1">
    <citation type="journal article" date="2013" name="Nature">
        <title>Insights into bilaterian evolution from three spiralian genomes.</title>
        <authorList>
            <person name="Simakov O."/>
            <person name="Marletaz F."/>
            <person name="Cho S.J."/>
            <person name="Edsinger-Gonzales E."/>
            <person name="Havlak P."/>
            <person name="Hellsten U."/>
            <person name="Kuo D.H."/>
            <person name="Larsson T."/>
            <person name="Lv J."/>
            <person name="Arendt D."/>
            <person name="Savage R."/>
            <person name="Osoegawa K."/>
            <person name="de Jong P."/>
            <person name="Grimwood J."/>
            <person name="Chapman J.A."/>
            <person name="Shapiro H."/>
            <person name="Aerts A."/>
            <person name="Otillar R.P."/>
            <person name="Terry A.Y."/>
            <person name="Boore J.L."/>
            <person name="Grigoriev I.V."/>
            <person name="Lindberg D.R."/>
            <person name="Seaver E.C."/>
            <person name="Weisblat D.A."/>
            <person name="Putnam N.H."/>
            <person name="Rokhsar D.S."/>
        </authorList>
    </citation>
    <scope>NUCLEOTIDE SEQUENCE [LARGE SCALE GENOMIC DNA]</scope>
</reference>
<dbReference type="Pfam" id="PF00041">
    <property type="entry name" value="fn3"/>
    <property type="match status" value="2"/>
</dbReference>
<name>V4A3M1_LOTGI</name>
<proteinExistence type="predicted"/>
<accession>V4A3M1</accession>
<dbReference type="Proteomes" id="UP000030746">
    <property type="component" value="Unassembled WGS sequence"/>
</dbReference>
<evidence type="ECO:0000313" key="4">
    <source>
        <dbReference type="Proteomes" id="UP000030746"/>
    </source>
</evidence>
<feature type="non-terminal residue" evidence="3">
    <location>
        <position position="1"/>
    </location>
</feature>
<dbReference type="AlphaFoldDB" id="V4A3M1"/>
<keyword evidence="1" id="KW-0677">Repeat</keyword>
<dbReference type="STRING" id="225164.V4A3M1"/>
<dbReference type="RefSeq" id="XP_009050850.1">
    <property type="nucleotide sequence ID" value="XM_009052602.1"/>
</dbReference>
<dbReference type="Gene3D" id="2.60.40.10">
    <property type="entry name" value="Immunoglobulins"/>
    <property type="match status" value="3"/>
</dbReference>
<evidence type="ECO:0000259" key="2">
    <source>
        <dbReference type="PROSITE" id="PS50853"/>
    </source>
</evidence>
<dbReference type="PANTHER" id="PTHR13817:SF173">
    <property type="entry name" value="FRAZZLED"/>
    <property type="match status" value="1"/>
</dbReference>
<dbReference type="EMBL" id="KB201258">
    <property type="protein sequence ID" value="ESO98463.1"/>
    <property type="molecule type" value="Genomic_DNA"/>
</dbReference>
<dbReference type="CTD" id="20234633"/>
<evidence type="ECO:0000313" key="3">
    <source>
        <dbReference type="EMBL" id="ESO98463.1"/>
    </source>
</evidence>
<dbReference type="OMA" id="CILRIMF"/>
<dbReference type="SMART" id="SM00060">
    <property type="entry name" value="FN3"/>
    <property type="match status" value="3"/>
</dbReference>
<protein>
    <recommendedName>
        <fullName evidence="2">Fibronectin type-III domain-containing protein</fullName>
    </recommendedName>
</protein>
<dbReference type="InterPro" id="IPR050964">
    <property type="entry name" value="Striated_Muscle_Regulatory"/>
</dbReference>
<dbReference type="OrthoDB" id="114660at2759"/>
<dbReference type="CDD" id="cd00063">
    <property type="entry name" value="FN3"/>
    <property type="match status" value="3"/>
</dbReference>
<sequence length="361" mass="41636">GLEPSMEYKARVAAMTIRGTGPYSRWHTGKTKENTFHYLFTEKLPPERPSALTLTSTEKSIYMNWTQPRYTGAPLDGYIIGYGRYIPEVNRKILTDIQLSYVIRQLRENTEYIISVRAFNKFGESAATYDFIKTKDCEYTVLASLISLRSKRRFLSLCIFPVKLEPPQMIKALTLSTTSIGIYWIDPALNKFKRRDRRLYTLRYSSAYQTEYTYLNVSKPPVILKDLDVDTQYEFAIRVVRNDEHSTWSLPESNTTFMNPPILYPTNLTVTATYIPSKVVVSWKHVLKRNTSKTEKYILYYTTDPRLNITLWNKTELKSGKKSLTIEGLESTTNYYFKIQAGNSGGNGPFSPMIAFRSFAG</sequence>
<organism evidence="3 4">
    <name type="scientific">Lottia gigantea</name>
    <name type="common">Giant owl limpet</name>
    <dbReference type="NCBI Taxonomy" id="225164"/>
    <lineage>
        <taxon>Eukaryota</taxon>
        <taxon>Metazoa</taxon>
        <taxon>Spiralia</taxon>
        <taxon>Lophotrochozoa</taxon>
        <taxon>Mollusca</taxon>
        <taxon>Gastropoda</taxon>
        <taxon>Patellogastropoda</taxon>
        <taxon>Lottioidea</taxon>
        <taxon>Lottiidae</taxon>
        <taxon>Lottia</taxon>
    </lineage>
</organism>
<feature type="domain" description="Fibronectin type-III" evidence="2">
    <location>
        <begin position="166"/>
        <end position="261"/>
    </location>
</feature>
<feature type="domain" description="Fibronectin type-III" evidence="2">
    <location>
        <begin position="264"/>
        <end position="361"/>
    </location>
</feature>
<dbReference type="PRINTS" id="PR00014">
    <property type="entry name" value="FNTYPEIII"/>
</dbReference>
<feature type="domain" description="Fibronectin type-III" evidence="2">
    <location>
        <begin position="45"/>
        <end position="139"/>
    </location>
</feature>
<dbReference type="HOGENOM" id="CLU_768519_0_0_1"/>
<dbReference type="PROSITE" id="PS50853">
    <property type="entry name" value="FN3"/>
    <property type="match status" value="4"/>
</dbReference>